<dbReference type="Proteomes" id="UP001240639">
    <property type="component" value="Unassembled WGS sequence"/>
</dbReference>
<proteinExistence type="predicted"/>
<dbReference type="InterPro" id="IPR027417">
    <property type="entry name" value="P-loop_NTPase"/>
</dbReference>
<evidence type="ECO:0000313" key="1">
    <source>
        <dbReference type="EMBL" id="MDP4575546.1"/>
    </source>
</evidence>
<protein>
    <submittedName>
        <fullName evidence="1">Sulfotransferase</fullName>
        <ecNumber evidence="1">2.8.2.-</ecNumber>
    </submittedName>
</protein>
<reference evidence="1 2" key="1">
    <citation type="submission" date="2023-08" db="EMBL/GenBank/DDBJ databases">
        <title>genomic of G39.</title>
        <authorList>
            <person name="Wang Y."/>
        </authorList>
    </citation>
    <scope>NUCLEOTIDE SEQUENCE [LARGE SCALE GENOMIC DNA]</scope>
    <source>
        <strain evidence="1 2">G39</strain>
    </source>
</reference>
<dbReference type="Gene3D" id="3.40.50.300">
    <property type="entry name" value="P-loop containing nucleotide triphosphate hydrolases"/>
    <property type="match status" value="1"/>
</dbReference>
<dbReference type="GO" id="GO:0016740">
    <property type="term" value="F:transferase activity"/>
    <property type="evidence" value="ECO:0007669"/>
    <property type="project" value="UniProtKB-KW"/>
</dbReference>
<accession>A0ABT9HQX0</accession>
<dbReference type="RefSeq" id="WP_305932830.1">
    <property type="nucleotide sequence ID" value="NZ_JAVAIM010000001.1"/>
</dbReference>
<keyword evidence="2" id="KW-1185">Reference proteome</keyword>
<organism evidence="1 2">
    <name type="scientific">Qipengyuania profundimaris</name>
    <dbReference type="NCBI Taxonomy" id="3067652"/>
    <lineage>
        <taxon>Bacteria</taxon>
        <taxon>Pseudomonadati</taxon>
        <taxon>Pseudomonadota</taxon>
        <taxon>Alphaproteobacteria</taxon>
        <taxon>Sphingomonadales</taxon>
        <taxon>Erythrobacteraceae</taxon>
        <taxon>Qipengyuania</taxon>
    </lineage>
</organism>
<keyword evidence="1" id="KW-0808">Transferase</keyword>
<name>A0ABT9HQX0_9SPHN</name>
<dbReference type="EC" id="2.8.2.-" evidence="1"/>
<gene>
    <name evidence="1" type="ORF">Q9K02_10400</name>
</gene>
<sequence length="332" mass="37708">MLRKRPGKILARIYSWALVEGRPLTTKGRWINPVVFGSFVLATKLPAKKEAYEPIYIIGTGRSGTTILGKLFAMHKDAAFLNEPKAVWHYAHGAEDIAGNYMQGAATIRLPESDASPNLAKKIARIYSMVLRLGVAKRVVDKYPELLFRLPFVRALFPKANFIALQRDGVHTCSSIDRWSKLEGRESAEGEEDWWGLDSRKWHLLIEQLVPEHSDLYEIQDKLRSVTDDRDRAAVEWILSSRELRKVDGADDVIVVKYEELCADPEATLHRVLDRVSLEVDEKFFEYARYILEEANTHGRLELMPELVKPFQAELAASGYHSSVNSVSARDT</sequence>
<evidence type="ECO:0000313" key="2">
    <source>
        <dbReference type="Proteomes" id="UP001240639"/>
    </source>
</evidence>
<dbReference type="EMBL" id="JAVAIM010000001">
    <property type="protein sequence ID" value="MDP4575546.1"/>
    <property type="molecule type" value="Genomic_DNA"/>
</dbReference>
<dbReference type="Pfam" id="PF13469">
    <property type="entry name" value="Sulfotransfer_3"/>
    <property type="match status" value="1"/>
</dbReference>
<comment type="caution">
    <text evidence="1">The sequence shown here is derived from an EMBL/GenBank/DDBJ whole genome shotgun (WGS) entry which is preliminary data.</text>
</comment>
<dbReference type="SUPFAM" id="SSF52540">
    <property type="entry name" value="P-loop containing nucleoside triphosphate hydrolases"/>
    <property type="match status" value="1"/>
</dbReference>